<dbReference type="InterPro" id="IPR025584">
    <property type="entry name" value="Cthe_2159"/>
</dbReference>
<dbReference type="Pfam" id="PF14262">
    <property type="entry name" value="Cthe_2159"/>
    <property type="match status" value="1"/>
</dbReference>
<sequence>MKKKVFVLSLLSVLGIGLLTSCSGDDDDNNEKGGTVETSETATQTVSDAPLMDETNDSLSNYEFTKIVRIELNGTSATVKNNVSGVAAVIGTGIVNITSTASNVEYIISGTYSGSVNIEGKPIAKVTLNGANITNEKGVALNLTIPKVFFHTVGGTTNSCTATLMKENHAALYCNGKLVFYGKGTLNITSNNGSGISAMYGITAKETTFNIKSGYDGIRSADHHIFLNSGTYNVEAAKWGICTRIIKSGSASRNTDHYIVMNGGTYNITTTGRNGYGICAYSLLTINGGNITISAYNSAIYGVSGLIINGGNTHAKSTAGNSIMAFNLYVKGGTTTAIAQHEKMAAILSTTKTFVITGGTLIGISANDNVSLPTAESTQPSVVLGKNDASYRFGATLMNIQSSTGGSEVITYQIPQSYTTLFVSSPKLSKGTSYNIYTGGSHSGTSTNGIYAGGTYTKGKSNGGFTTATAAPYVSEK</sequence>
<dbReference type="RefSeq" id="WP_273158385.1">
    <property type="nucleotide sequence ID" value="NZ_JABZSJ010000005.1"/>
</dbReference>
<reference evidence="2" key="1">
    <citation type="submission" date="2020-04" db="EMBL/GenBank/DDBJ databases">
        <title>Deep metagenomics examines the oral microbiome during advanced dental caries in children, revealing novel taxa and co-occurrences with host molecules.</title>
        <authorList>
            <person name="Baker J.L."/>
            <person name="Morton J.T."/>
            <person name="Dinis M."/>
            <person name="Alvarez R."/>
            <person name="Tran N.C."/>
            <person name="Knight R."/>
            <person name="Edlund A."/>
        </authorList>
    </citation>
    <scope>NUCLEOTIDE SEQUENCE</scope>
    <source>
        <strain evidence="2">JCVI_44_bin.5</strain>
    </source>
</reference>
<gene>
    <name evidence="2" type="ORF">HXN26_02000</name>
</gene>
<keyword evidence="1" id="KW-0732">Signal</keyword>
<dbReference type="EMBL" id="JABZSJ010000005">
    <property type="protein sequence ID" value="MBF1383623.1"/>
    <property type="molecule type" value="Genomic_DNA"/>
</dbReference>
<proteinExistence type="predicted"/>
<evidence type="ECO:0000256" key="1">
    <source>
        <dbReference type="SAM" id="SignalP"/>
    </source>
</evidence>
<dbReference type="AlphaFoldDB" id="A0A930HL05"/>
<feature type="chain" id="PRO_5037365277" evidence="1">
    <location>
        <begin position="25"/>
        <end position="477"/>
    </location>
</feature>
<dbReference type="PROSITE" id="PS51257">
    <property type="entry name" value="PROKAR_LIPOPROTEIN"/>
    <property type="match status" value="1"/>
</dbReference>
<accession>A0A930HL05</accession>
<organism evidence="2 3">
    <name type="scientific">Prevotella aurantiaca</name>
    <dbReference type="NCBI Taxonomy" id="596085"/>
    <lineage>
        <taxon>Bacteria</taxon>
        <taxon>Pseudomonadati</taxon>
        <taxon>Bacteroidota</taxon>
        <taxon>Bacteroidia</taxon>
        <taxon>Bacteroidales</taxon>
        <taxon>Prevotellaceae</taxon>
        <taxon>Prevotella</taxon>
    </lineage>
</organism>
<dbReference type="Proteomes" id="UP000771736">
    <property type="component" value="Unassembled WGS sequence"/>
</dbReference>
<name>A0A930HL05_9BACT</name>
<feature type="signal peptide" evidence="1">
    <location>
        <begin position="1"/>
        <end position="24"/>
    </location>
</feature>
<evidence type="ECO:0000313" key="3">
    <source>
        <dbReference type="Proteomes" id="UP000771736"/>
    </source>
</evidence>
<comment type="caution">
    <text evidence="2">The sequence shown here is derived from an EMBL/GenBank/DDBJ whole genome shotgun (WGS) entry which is preliminary data.</text>
</comment>
<protein>
    <submittedName>
        <fullName evidence="2">Carbohydrate-binding domain-containing protein</fullName>
    </submittedName>
</protein>
<evidence type="ECO:0000313" key="2">
    <source>
        <dbReference type="EMBL" id="MBF1383623.1"/>
    </source>
</evidence>